<name>A0A9P3H793_9FUNG</name>
<accession>A0A9P3H793</accession>
<feature type="compositionally biased region" description="Polar residues" evidence="1">
    <location>
        <begin position="45"/>
        <end position="61"/>
    </location>
</feature>
<feature type="compositionally biased region" description="Acidic residues" evidence="1">
    <location>
        <begin position="64"/>
        <end position="76"/>
    </location>
</feature>
<feature type="compositionally biased region" description="Basic residues" evidence="1">
    <location>
        <begin position="20"/>
        <end position="29"/>
    </location>
</feature>
<comment type="caution">
    <text evidence="2">The sequence shown here is derived from an EMBL/GenBank/DDBJ whole genome shotgun (WGS) entry which is preliminary data.</text>
</comment>
<feature type="compositionally biased region" description="Low complexity" evidence="1">
    <location>
        <begin position="136"/>
        <end position="152"/>
    </location>
</feature>
<gene>
    <name evidence="2" type="ORF">EMPS_03709</name>
</gene>
<proteinExistence type="predicted"/>
<sequence length="152" mass="17016">MDPTHQLASTAIDSAMPLRLPKHSRPKSTRPKETLPKTSPVPTPINGNQWRESQDVQSSYDSGCEGDCDSESDGGVESDNSSMAGSRCRLRACPTTCLWCQYYYRAERFSADHFVEFHTLRDLGPLSQQDIDSEDTTSFSMSYSSSWSMTEE</sequence>
<feature type="region of interest" description="Disordered" evidence="1">
    <location>
        <begin position="127"/>
        <end position="152"/>
    </location>
</feature>
<dbReference type="AlphaFoldDB" id="A0A9P3H793"/>
<reference evidence="2" key="2">
    <citation type="journal article" date="2022" name="Microbiol. Resour. Announc.">
        <title>Whole-Genome Sequence of Entomortierella parvispora E1425, a Mucoromycotan Fungus Associated with Burkholderiaceae-Related Endosymbiotic Bacteria.</title>
        <authorList>
            <person name="Herlambang A."/>
            <person name="Guo Y."/>
            <person name="Takashima Y."/>
            <person name="Narisawa K."/>
            <person name="Ohta H."/>
            <person name="Nishizawa T."/>
        </authorList>
    </citation>
    <scope>NUCLEOTIDE SEQUENCE</scope>
    <source>
        <strain evidence="2">E1425</strain>
    </source>
</reference>
<keyword evidence="3" id="KW-1185">Reference proteome</keyword>
<organism evidence="2 3">
    <name type="scientific">Entomortierella parvispora</name>
    <dbReference type="NCBI Taxonomy" id="205924"/>
    <lineage>
        <taxon>Eukaryota</taxon>
        <taxon>Fungi</taxon>
        <taxon>Fungi incertae sedis</taxon>
        <taxon>Mucoromycota</taxon>
        <taxon>Mortierellomycotina</taxon>
        <taxon>Mortierellomycetes</taxon>
        <taxon>Mortierellales</taxon>
        <taxon>Mortierellaceae</taxon>
        <taxon>Entomortierella</taxon>
    </lineage>
</organism>
<evidence type="ECO:0000313" key="3">
    <source>
        <dbReference type="Proteomes" id="UP000827284"/>
    </source>
</evidence>
<evidence type="ECO:0000313" key="2">
    <source>
        <dbReference type="EMBL" id="GJJ71359.1"/>
    </source>
</evidence>
<feature type="region of interest" description="Disordered" evidence="1">
    <location>
        <begin position="1"/>
        <end position="85"/>
    </location>
</feature>
<evidence type="ECO:0000256" key="1">
    <source>
        <dbReference type="SAM" id="MobiDB-lite"/>
    </source>
</evidence>
<protein>
    <submittedName>
        <fullName evidence="2">Uncharacterized protein</fullName>
    </submittedName>
</protein>
<dbReference type="EMBL" id="BQFW01000005">
    <property type="protein sequence ID" value="GJJ71359.1"/>
    <property type="molecule type" value="Genomic_DNA"/>
</dbReference>
<dbReference type="Proteomes" id="UP000827284">
    <property type="component" value="Unassembled WGS sequence"/>
</dbReference>
<feature type="compositionally biased region" description="Polar residues" evidence="1">
    <location>
        <begin position="1"/>
        <end position="12"/>
    </location>
</feature>
<reference evidence="2" key="1">
    <citation type="submission" date="2021-11" db="EMBL/GenBank/DDBJ databases">
        <authorList>
            <person name="Herlambang A."/>
            <person name="Guo Y."/>
            <person name="Takashima Y."/>
            <person name="Nishizawa T."/>
        </authorList>
    </citation>
    <scope>NUCLEOTIDE SEQUENCE</scope>
    <source>
        <strain evidence="2">E1425</strain>
    </source>
</reference>